<dbReference type="SUPFAM" id="SSF56300">
    <property type="entry name" value="Metallo-dependent phosphatases"/>
    <property type="match status" value="1"/>
</dbReference>
<sequence length="265" mass="30784">MSARIYFASDIHLGVANSAKRERQFVRWLQTILADEEAEALYLVGDIFDFWFEYKTVVPKGFLRSLGILAQLADRGVVLHLFTGNHDVWMFDYFEKELGAKIHRDPIQVCLQGQNFLIGHGDGLGPGDHGYKFIKKIFRNSFCQWLFRWLHPDVGAALAQFFSHSSRAAQDGPQKFLGSEKEWLILYCQRKKERCPTVDFFMFGHRHLAQDLRLDESGRRYINLGDWFSQPTFARLEDGKLRLHYFEHPEGLDILAEQNLAELPT</sequence>
<accession>H6L205</accession>
<keyword evidence="1" id="KW-1003">Cell membrane</keyword>
<dbReference type="GO" id="GO:0009245">
    <property type="term" value="P:lipid A biosynthetic process"/>
    <property type="evidence" value="ECO:0007669"/>
    <property type="project" value="TreeGrafter"/>
</dbReference>
<dbReference type="InterPro" id="IPR043461">
    <property type="entry name" value="LpxH-like"/>
</dbReference>
<dbReference type="Pfam" id="PF00149">
    <property type="entry name" value="Metallophos"/>
    <property type="match status" value="1"/>
</dbReference>
<evidence type="ECO:0000259" key="7">
    <source>
        <dbReference type="Pfam" id="PF00149"/>
    </source>
</evidence>
<dbReference type="Proteomes" id="UP000007519">
    <property type="component" value="Chromosome"/>
</dbReference>
<dbReference type="GO" id="GO:0016020">
    <property type="term" value="C:membrane"/>
    <property type="evidence" value="ECO:0007669"/>
    <property type="project" value="GOC"/>
</dbReference>
<reference evidence="8 9" key="1">
    <citation type="journal article" date="2012" name="Stand. Genomic Sci.">
        <title>Complete genome sequencing and analysis of Saprospira grandis str. Lewin, a predatory marine bacterium.</title>
        <authorList>
            <person name="Saw J.H."/>
            <person name="Yuryev A."/>
            <person name="Kanbe M."/>
            <person name="Hou S."/>
            <person name="Young A.G."/>
            <person name="Aizawa S."/>
            <person name="Alam M."/>
        </authorList>
    </citation>
    <scope>NUCLEOTIDE SEQUENCE [LARGE SCALE GENOMIC DNA]</scope>
    <source>
        <strain evidence="8 9">Lewin</strain>
    </source>
</reference>
<name>H6L205_SAPGL</name>
<organism evidence="8 9">
    <name type="scientific">Saprospira grandis (strain Lewin)</name>
    <dbReference type="NCBI Taxonomy" id="984262"/>
    <lineage>
        <taxon>Bacteria</taxon>
        <taxon>Pseudomonadati</taxon>
        <taxon>Bacteroidota</taxon>
        <taxon>Saprospiria</taxon>
        <taxon>Saprospirales</taxon>
        <taxon>Saprospiraceae</taxon>
        <taxon>Saprospira</taxon>
    </lineage>
</organism>
<evidence type="ECO:0000256" key="3">
    <source>
        <dbReference type="ARBA" id="ARBA00022723"/>
    </source>
</evidence>
<dbReference type="CDD" id="cd07398">
    <property type="entry name" value="MPP_YbbF-LpxH"/>
    <property type="match status" value="1"/>
</dbReference>
<gene>
    <name evidence="8" type="primary">lpxH</name>
    <name evidence="8" type="ordered locus">SGRA_0804</name>
</gene>
<evidence type="ECO:0000313" key="9">
    <source>
        <dbReference type="Proteomes" id="UP000007519"/>
    </source>
</evidence>
<evidence type="ECO:0000256" key="6">
    <source>
        <dbReference type="ARBA" id="ARBA00023211"/>
    </source>
</evidence>
<keyword evidence="2" id="KW-0997">Cell inner membrane</keyword>
<protein>
    <submittedName>
        <fullName evidence="8">Metallophosphoesterase</fullName>
        <ecNumber evidence="8">3.6.1.-</ecNumber>
    </submittedName>
</protein>
<dbReference type="AlphaFoldDB" id="H6L205"/>
<dbReference type="OrthoDB" id="9802481at2"/>
<dbReference type="HOGENOM" id="CLU_074586_1_0_10"/>
<evidence type="ECO:0000313" key="8">
    <source>
        <dbReference type="EMBL" id="AFC23542.1"/>
    </source>
</evidence>
<dbReference type="EMBL" id="CP002831">
    <property type="protein sequence ID" value="AFC23542.1"/>
    <property type="molecule type" value="Genomic_DNA"/>
</dbReference>
<proteinExistence type="predicted"/>
<feature type="domain" description="Calcineurin-like phosphoesterase" evidence="7">
    <location>
        <begin position="4"/>
        <end position="207"/>
    </location>
</feature>
<dbReference type="InterPro" id="IPR029052">
    <property type="entry name" value="Metallo-depent_PP-like"/>
</dbReference>
<evidence type="ECO:0000256" key="5">
    <source>
        <dbReference type="ARBA" id="ARBA00023136"/>
    </source>
</evidence>
<keyword evidence="5" id="KW-0472">Membrane</keyword>
<evidence type="ECO:0000256" key="2">
    <source>
        <dbReference type="ARBA" id="ARBA00022519"/>
    </source>
</evidence>
<keyword evidence="4 8" id="KW-0378">Hydrolase</keyword>
<keyword evidence="6" id="KW-0464">Manganese</keyword>
<keyword evidence="9" id="KW-1185">Reference proteome</keyword>
<dbReference type="KEGG" id="sgn:SGRA_0804"/>
<evidence type="ECO:0000256" key="1">
    <source>
        <dbReference type="ARBA" id="ARBA00022475"/>
    </source>
</evidence>
<keyword evidence="3" id="KW-0479">Metal-binding</keyword>
<dbReference type="EC" id="3.6.1.-" evidence="8"/>
<dbReference type="STRING" id="984262.SGRA_0804"/>
<dbReference type="GO" id="GO:0046872">
    <property type="term" value="F:metal ion binding"/>
    <property type="evidence" value="ECO:0007669"/>
    <property type="project" value="UniProtKB-KW"/>
</dbReference>
<dbReference type="PANTHER" id="PTHR34990:SF1">
    <property type="entry name" value="UDP-2,3-DIACYLGLUCOSAMINE HYDROLASE"/>
    <property type="match status" value="1"/>
</dbReference>
<dbReference type="Gene3D" id="3.60.21.10">
    <property type="match status" value="1"/>
</dbReference>
<evidence type="ECO:0000256" key="4">
    <source>
        <dbReference type="ARBA" id="ARBA00022801"/>
    </source>
</evidence>
<dbReference type="GO" id="GO:0008758">
    <property type="term" value="F:UDP-2,3-diacylglucosamine hydrolase activity"/>
    <property type="evidence" value="ECO:0007669"/>
    <property type="project" value="TreeGrafter"/>
</dbReference>
<dbReference type="RefSeq" id="WP_015691194.1">
    <property type="nucleotide sequence ID" value="NC_016940.1"/>
</dbReference>
<dbReference type="InterPro" id="IPR004843">
    <property type="entry name" value="Calcineurin-like_PHP"/>
</dbReference>
<dbReference type="PANTHER" id="PTHR34990">
    <property type="entry name" value="UDP-2,3-DIACYLGLUCOSAMINE HYDROLASE-RELATED"/>
    <property type="match status" value="1"/>
</dbReference>
<dbReference type="eggNOG" id="COG2908">
    <property type="taxonomic scope" value="Bacteria"/>
</dbReference>